<dbReference type="EMBL" id="CH408159">
    <property type="protein sequence ID" value="EDK40213.2"/>
    <property type="molecule type" value="Genomic_DNA"/>
</dbReference>
<feature type="transmembrane region" description="Helical" evidence="9">
    <location>
        <begin position="181"/>
        <end position="204"/>
    </location>
</feature>
<dbReference type="HOGENOM" id="CLU_032156_0_1_1"/>
<dbReference type="InterPro" id="IPR011388">
    <property type="entry name" value="DES1/DES2"/>
</dbReference>
<evidence type="ECO:0000256" key="5">
    <source>
        <dbReference type="ARBA" id="ARBA00022989"/>
    </source>
</evidence>
<evidence type="ECO:0000256" key="2">
    <source>
        <dbReference type="ARBA" id="ARBA00006146"/>
    </source>
</evidence>
<comment type="subcellular location">
    <subcellularLocation>
        <location evidence="1">Membrane</location>
        <topology evidence="1">Multi-pass membrane protein</topology>
    </subcellularLocation>
</comment>
<keyword evidence="7" id="KW-0443">Lipid metabolism</keyword>
<dbReference type="GO" id="GO:0042284">
    <property type="term" value="F:sphingolipid delta-4 desaturase activity"/>
    <property type="evidence" value="ECO:0007669"/>
    <property type="project" value="UniProtKB-EC"/>
</dbReference>
<evidence type="ECO:0000256" key="4">
    <source>
        <dbReference type="ARBA" id="ARBA00022692"/>
    </source>
</evidence>
<sequence>MGCMDKMAIFRWSRRMVIHTPHLSEGNECSYDVLMLPEAPLRFLDFSSHLTPVDSFFIRISQRRNTRSFSYNVLWRRIKSLHFLHFLYFPLSHPMSITHRTNNKTYKTETPPADAPIEILNQFYWTNEQEPHVQRRKLILKRHPEVSKLTGYEPKTKWYVIGVVLLQLTVAYLLRKTPLNSWKFIVTAYVIGATANQAIFLAIHELSHNLLFKKPIHNKLFAIFANIPIGIPYSASFQPYHQLHHKFLGDAYLDTDLPTHWEGILLSNVLGKVFFACCQIFFYALRPMFITQIQFTYIHLLNIIGQVLADVLVVKFMGVRALGYFIMSSFLAGSLHPCAGHFIAEHYVLNENNNSRREFDAKKVNIPPELLPAETYSYYGPLNKLTWNVGYHNEHHDFPYIAWTKLPELRRIAADFYDPLPHVDSWCGVIWWFCFNDVNTLWNRVKRTGKEKHGTKVSCKLDEN</sequence>
<keyword evidence="4 9" id="KW-0812">Transmembrane</keyword>
<keyword evidence="12" id="KW-1185">Reference proteome</keyword>
<proteinExistence type="inferred from homology"/>
<comment type="similarity">
    <text evidence="2">Belongs to the fatty acid desaturase type 1 family. DEGS subfamily.</text>
</comment>
<evidence type="ECO:0000313" key="12">
    <source>
        <dbReference type="Proteomes" id="UP000001997"/>
    </source>
</evidence>
<dbReference type="RefSeq" id="XP_001483582.2">
    <property type="nucleotide sequence ID" value="XM_001483532.1"/>
</dbReference>
<feature type="transmembrane region" description="Helical" evidence="9">
    <location>
        <begin position="158"/>
        <end position="175"/>
    </location>
</feature>
<evidence type="ECO:0000256" key="9">
    <source>
        <dbReference type="SAM" id="Phobius"/>
    </source>
</evidence>
<keyword evidence="6" id="KW-0560">Oxidoreductase</keyword>
<evidence type="ECO:0000259" key="10">
    <source>
        <dbReference type="SMART" id="SM01269"/>
    </source>
</evidence>
<dbReference type="SMART" id="SM01269">
    <property type="entry name" value="Lipid_DES"/>
    <property type="match status" value="1"/>
</dbReference>
<accession>A5DM10</accession>
<dbReference type="Proteomes" id="UP000001997">
    <property type="component" value="Unassembled WGS sequence"/>
</dbReference>
<evidence type="ECO:0000256" key="6">
    <source>
        <dbReference type="ARBA" id="ARBA00023002"/>
    </source>
</evidence>
<feature type="transmembrane region" description="Helical" evidence="9">
    <location>
        <begin position="216"/>
        <end position="235"/>
    </location>
</feature>
<feature type="transmembrane region" description="Helical" evidence="9">
    <location>
        <begin position="297"/>
        <end position="318"/>
    </location>
</feature>
<dbReference type="KEGG" id="pgu:PGUG_04311"/>
<dbReference type="AlphaFoldDB" id="A5DM10"/>
<dbReference type="OMA" id="GATCNQN"/>
<dbReference type="PANTHER" id="PTHR12879:SF8">
    <property type="entry name" value="SPHINGOLIPID DELTA(4)-DESATURASE DES1"/>
    <property type="match status" value="1"/>
</dbReference>
<dbReference type="VEuPathDB" id="FungiDB:PGUG_04311"/>
<dbReference type="InterPro" id="IPR013866">
    <property type="entry name" value="Sphingolipid_d4-desaturase_N"/>
</dbReference>
<dbReference type="EC" id="1.14.19.17" evidence="3"/>
<evidence type="ECO:0000256" key="1">
    <source>
        <dbReference type="ARBA" id="ARBA00004141"/>
    </source>
</evidence>
<gene>
    <name evidence="11" type="ORF">PGUG_04311</name>
</gene>
<feature type="domain" description="Sphingolipid delta4-desaturase N-terminal" evidence="10">
    <location>
        <begin position="118"/>
        <end position="156"/>
    </location>
</feature>
<dbReference type="GO" id="GO:0016020">
    <property type="term" value="C:membrane"/>
    <property type="evidence" value="ECO:0007669"/>
    <property type="project" value="UniProtKB-SubCell"/>
</dbReference>
<dbReference type="GO" id="GO:0046513">
    <property type="term" value="P:ceramide biosynthetic process"/>
    <property type="evidence" value="ECO:0007669"/>
    <property type="project" value="TreeGrafter"/>
</dbReference>
<dbReference type="Pfam" id="PF00487">
    <property type="entry name" value="FA_desaturase"/>
    <property type="match status" value="1"/>
</dbReference>
<organism evidence="11 12">
    <name type="scientific">Meyerozyma guilliermondii (strain ATCC 6260 / CBS 566 / DSM 6381 / JCM 1539 / NBRC 10279 / NRRL Y-324)</name>
    <name type="common">Yeast</name>
    <name type="synonym">Candida guilliermondii</name>
    <dbReference type="NCBI Taxonomy" id="294746"/>
    <lineage>
        <taxon>Eukaryota</taxon>
        <taxon>Fungi</taxon>
        <taxon>Dikarya</taxon>
        <taxon>Ascomycota</taxon>
        <taxon>Saccharomycotina</taxon>
        <taxon>Pichiomycetes</taxon>
        <taxon>Debaryomycetaceae</taxon>
        <taxon>Meyerozyma</taxon>
    </lineage>
</organism>
<keyword evidence="5 9" id="KW-1133">Transmembrane helix</keyword>
<dbReference type="InParanoid" id="A5DM10"/>
<dbReference type="STRING" id="294746.A5DM10"/>
<feature type="transmembrane region" description="Helical" evidence="9">
    <location>
        <begin position="264"/>
        <end position="285"/>
    </location>
</feature>
<dbReference type="OrthoDB" id="200948at2759"/>
<keyword evidence="8 9" id="KW-0472">Membrane</keyword>
<dbReference type="PANTHER" id="PTHR12879">
    <property type="entry name" value="SPHINGOLIPID DELTA 4 DESATURASE/C-4 HYDROXYLASE PROTEIN DES2"/>
    <property type="match status" value="1"/>
</dbReference>
<dbReference type="CDD" id="cd03508">
    <property type="entry name" value="Delta4-sphingolipid-FADS-like"/>
    <property type="match status" value="1"/>
</dbReference>
<dbReference type="InterPro" id="IPR005804">
    <property type="entry name" value="FA_desaturase_dom"/>
</dbReference>
<evidence type="ECO:0000313" key="11">
    <source>
        <dbReference type="EMBL" id="EDK40213.2"/>
    </source>
</evidence>
<name>A5DM10_PICGU</name>
<dbReference type="eggNOG" id="KOG2987">
    <property type="taxonomic scope" value="Eukaryota"/>
</dbReference>
<dbReference type="Pfam" id="PF08557">
    <property type="entry name" value="Lipid_DES"/>
    <property type="match status" value="1"/>
</dbReference>
<evidence type="ECO:0000256" key="8">
    <source>
        <dbReference type="ARBA" id="ARBA00023136"/>
    </source>
</evidence>
<reference evidence="11 12" key="1">
    <citation type="journal article" date="2009" name="Nature">
        <title>Evolution of pathogenicity and sexual reproduction in eight Candida genomes.</title>
        <authorList>
            <person name="Butler G."/>
            <person name="Rasmussen M.D."/>
            <person name="Lin M.F."/>
            <person name="Santos M.A."/>
            <person name="Sakthikumar S."/>
            <person name="Munro C.A."/>
            <person name="Rheinbay E."/>
            <person name="Grabherr M."/>
            <person name="Forche A."/>
            <person name="Reedy J.L."/>
            <person name="Agrafioti I."/>
            <person name="Arnaud M.B."/>
            <person name="Bates S."/>
            <person name="Brown A.J."/>
            <person name="Brunke S."/>
            <person name="Costanzo M.C."/>
            <person name="Fitzpatrick D.A."/>
            <person name="de Groot P.W."/>
            <person name="Harris D."/>
            <person name="Hoyer L.L."/>
            <person name="Hube B."/>
            <person name="Klis F.M."/>
            <person name="Kodira C."/>
            <person name="Lennard N."/>
            <person name="Logue M.E."/>
            <person name="Martin R."/>
            <person name="Neiman A.M."/>
            <person name="Nikolaou E."/>
            <person name="Quail M.A."/>
            <person name="Quinn J."/>
            <person name="Santos M.C."/>
            <person name="Schmitzberger F.F."/>
            <person name="Sherlock G."/>
            <person name="Shah P."/>
            <person name="Silverstein K.A."/>
            <person name="Skrzypek M.S."/>
            <person name="Soll D."/>
            <person name="Staggs R."/>
            <person name="Stansfield I."/>
            <person name="Stumpf M.P."/>
            <person name="Sudbery P.E."/>
            <person name="Srikantha T."/>
            <person name="Zeng Q."/>
            <person name="Berman J."/>
            <person name="Berriman M."/>
            <person name="Heitman J."/>
            <person name="Gow N.A."/>
            <person name="Lorenz M.C."/>
            <person name="Birren B.W."/>
            <person name="Kellis M."/>
            <person name="Cuomo C.A."/>
        </authorList>
    </citation>
    <scope>NUCLEOTIDE SEQUENCE [LARGE SCALE GENOMIC DNA]</scope>
    <source>
        <strain evidence="12">ATCC 6260 / CBS 566 / DSM 6381 / JCM 1539 / NBRC 10279 / NRRL Y-324</strain>
    </source>
</reference>
<dbReference type="GeneID" id="5125721"/>
<evidence type="ECO:0000256" key="7">
    <source>
        <dbReference type="ARBA" id="ARBA00023098"/>
    </source>
</evidence>
<protein>
    <recommendedName>
        <fullName evidence="3">sphingolipid 4-desaturase</fullName>
        <ecNumber evidence="3">1.14.19.17</ecNumber>
    </recommendedName>
</protein>
<evidence type="ECO:0000256" key="3">
    <source>
        <dbReference type="ARBA" id="ARBA00012021"/>
    </source>
</evidence>